<dbReference type="PANTHER" id="PTHR22443">
    <property type="entry name" value="NON-SPECIFIC LETHAL 1, ISOFORM M"/>
    <property type="match status" value="1"/>
</dbReference>
<dbReference type="InterPro" id="IPR026180">
    <property type="entry name" value="NSL1"/>
</dbReference>
<sequence length="943" mass="106579">MTSSLIQTADQKTFIPALDGNMDFSSIALGGVDLEKVWLNHPSLIHLDFLSPEGSPQLSEMLLSPAFQGPGPKAFLLSSPEPLLTLLSINQNSQNSPAGAPPTCFMPTLEENGPPVPNLNSSSLWHDYYSPRGCQGGAQYNNRESDAHGTMIPQGTDHPSGLNKACDGTLEEGLRIHSLWNISQNAALVDQANRLQKRLLAMLGEHASRHYIHQLEGLRRKLLTVSYCPKSPMASGGFFTHTHEMFNAEEDVLGQIPQTHEQSLKSSDLENLAQCGCAVLPGMLESLDSDATLSSSSDDEADHEDAKGSSAASLCHGCEWRWLKERAELCSRWTWLQMRLTELDSQIQQVGELHQQILTNKGHVVLAETQPLTDRQIQHTLWTETIDLSFTAGNMQDLTSDVDMEPSSPTRLLRNIERQSAQLTQIVNSLMPPFCASPSSSPVTKRPRCHWRDHQKTAFGSQVQADTAVSLSNGPQGFKKTGQKRKRAYHHRQCALQVEVTCVSARTRPLLTYHKPLLFIMDPPSHREQVLDSFCSLCLKCDPATACTDPTCPHRKEKSTGKVHPVLSLSSDTPSWLHRQNALHAENLQQRPLFLKSDLLRSQNLLSSRCRGPRSLFHCKHQPKNSRHLKKHRRDSTPIRWACARDHHRKAHREEKRKRRCSDWLTDVTHWSDVSPPSDENLEESLENVVDCTPTQQRNSQFSLRSRSSESDFGIDDIPMSLVSSVKVERHQYKHILTPSWRKVDIFSLLNEEEDEQDEGVLESITDEDFRQRHQSYEHKEKLRWSSSNLSRRHRSSRRSCSAVSEQHAYCHSPVDSPVPSTWISSPPEGQTEASVDDTEPVPPWKKRVFSLSDEDKEMPTYGMEQEMISHCGRFSALMVLFKKRKTSGITKQRTWLASANYFKQQQFYSFPSLDIIVHNCECMSHNSKKRSQNCDVKKSKSV</sequence>
<dbReference type="GO" id="GO:0035035">
    <property type="term" value="F:histone acetyltransferase binding"/>
    <property type="evidence" value="ECO:0007669"/>
    <property type="project" value="TreeGrafter"/>
</dbReference>
<dbReference type="EMBL" id="JAFHDT010000006">
    <property type="protein sequence ID" value="KAI7808728.1"/>
    <property type="molecule type" value="Genomic_DNA"/>
</dbReference>
<evidence type="ECO:0000313" key="3">
    <source>
        <dbReference type="EMBL" id="KAI7808728.1"/>
    </source>
</evidence>
<protein>
    <submittedName>
        <fullName evidence="3">KAT8 regulatory NSL complex subunit 1-like protein</fullName>
    </submittedName>
</protein>
<accession>A0A9W7WV06</accession>
<name>A0A9W7WV06_TRIRA</name>
<dbReference type="PROSITE" id="PS52052">
    <property type="entry name" value="PEHE"/>
    <property type="match status" value="1"/>
</dbReference>
<proteinExistence type="predicted"/>
<evidence type="ECO:0000313" key="4">
    <source>
        <dbReference type="Proteomes" id="UP001059041"/>
    </source>
</evidence>
<dbReference type="GO" id="GO:0044545">
    <property type="term" value="C:NSL complex"/>
    <property type="evidence" value="ECO:0007669"/>
    <property type="project" value="TreeGrafter"/>
</dbReference>
<dbReference type="PANTHER" id="PTHR22443:SF16">
    <property type="entry name" value="KAT8 REGULATORY NSL COMPLEX SUBUNIT 1-LIKE PROTEIN"/>
    <property type="match status" value="1"/>
</dbReference>
<feature type="region of interest" description="Disordered" evidence="1">
    <location>
        <begin position="819"/>
        <end position="842"/>
    </location>
</feature>
<feature type="domain" description="PEHE" evidence="2">
    <location>
        <begin position="735"/>
        <end position="861"/>
    </location>
</feature>
<organism evidence="3 4">
    <name type="scientific">Triplophysa rosa</name>
    <name type="common">Cave loach</name>
    <dbReference type="NCBI Taxonomy" id="992332"/>
    <lineage>
        <taxon>Eukaryota</taxon>
        <taxon>Metazoa</taxon>
        <taxon>Chordata</taxon>
        <taxon>Craniata</taxon>
        <taxon>Vertebrata</taxon>
        <taxon>Euteleostomi</taxon>
        <taxon>Actinopterygii</taxon>
        <taxon>Neopterygii</taxon>
        <taxon>Teleostei</taxon>
        <taxon>Ostariophysi</taxon>
        <taxon>Cypriniformes</taxon>
        <taxon>Nemacheilidae</taxon>
        <taxon>Triplophysa</taxon>
    </lineage>
</organism>
<dbReference type="InterPro" id="IPR029332">
    <property type="entry name" value="PEHE_dom"/>
</dbReference>
<keyword evidence="4" id="KW-1185">Reference proteome</keyword>
<reference evidence="3" key="1">
    <citation type="submission" date="2021-02" db="EMBL/GenBank/DDBJ databases">
        <title>Comparative genomics reveals that relaxation of natural selection precedes convergent phenotypic evolution of cavefish.</title>
        <authorList>
            <person name="Peng Z."/>
        </authorList>
    </citation>
    <scope>NUCLEOTIDE SEQUENCE</scope>
    <source>
        <tissue evidence="3">Muscle</tissue>
    </source>
</reference>
<dbReference type="Pfam" id="PF15275">
    <property type="entry name" value="PEHE"/>
    <property type="match status" value="1"/>
</dbReference>
<dbReference type="Proteomes" id="UP001059041">
    <property type="component" value="Linkage Group LG6"/>
</dbReference>
<dbReference type="AlphaFoldDB" id="A0A9W7WV06"/>
<evidence type="ECO:0000259" key="2">
    <source>
        <dbReference type="PROSITE" id="PS52052"/>
    </source>
</evidence>
<dbReference type="SMART" id="SM01300">
    <property type="entry name" value="PEHE"/>
    <property type="match status" value="1"/>
</dbReference>
<feature type="compositionally biased region" description="Polar residues" evidence="1">
    <location>
        <begin position="819"/>
        <end position="834"/>
    </location>
</feature>
<gene>
    <name evidence="3" type="ORF">IRJ41_012902</name>
</gene>
<dbReference type="Gene3D" id="6.10.250.3170">
    <property type="match status" value="1"/>
</dbReference>
<evidence type="ECO:0000256" key="1">
    <source>
        <dbReference type="SAM" id="MobiDB-lite"/>
    </source>
</evidence>
<comment type="caution">
    <text evidence="3">The sequence shown here is derived from an EMBL/GenBank/DDBJ whole genome shotgun (WGS) entry which is preliminary data.</text>
</comment>